<evidence type="ECO:0000256" key="10">
    <source>
        <dbReference type="ARBA" id="ARBA00049729"/>
    </source>
</evidence>
<keyword evidence="8 11" id="KW-0472">Membrane</keyword>
<feature type="transmembrane region" description="Helical" evidence="11">
    <location>
        <begin position="129"/>
        <end position="148"/>
    </location>
</feature>
<evidence type="ECO:0000256" key="1">
    <source>
        <dbReference type="ARBA" id="ARBA00004477"/>
    </source>
</evidence>
<dbReference type="AlphaFoldDB" id="A0A5C3KQB9"/>
<dbReference type="InterPro" id="IPR039731">
    <property type="entry name" value="Rce1"/>
</dbReference>
<evidence type="ECO:0000256" key="6">
    <source>
        <dbReference type="ARBA" id="ARBA00022824"/>
    </source>
</evidence>
<sequence length="319" mass="36264">MTTLDDLRQAIRLMSPAGAHTIALSFAACYVGSLYVSNKARLKFEVQAKNPDNPRQERPRLAHERWRDDPDVIRARLLAVTIASVLSCLGVLALVWLRIEGVGAFETLALTSDYLGLDWSPWKLTARSILQHLVVPILFLGPLYATYLNQTLPFQAFWDYDEYVLRKYFSFMGLRTYIIGPITEEITFRACVLAVFHMGGVSRKQMIFLSPLTFGVAHVHHAWDTYNRYGRNLDALKRALIGSSFQLFYTSVFGFLVAYVFVRTQSLAAPITAHIFCNTMGFPDLLTELRMNPRHRKSIVAAYIIGIAGFVYTLPRWTQ</sequence>
<evidence type="ECO:0000256" key="4">
    <source>
        <dbReference type="ARBA" id="ARBA00022692"/>
    </source>
</evidence>
<comment type="similarity">
    <text evidence="2">Belongs to the peptidase U48 family.</text>
</comment>
<organism evidence="13 14">
    <name type="scientific">Coprinopsis marcescibilis</name>
    <name type="common">Agaric fungus</name>
    <name type="synonym">Psathyrella marcescibilis</name>
    <dbReference type="NCBI Taxonomy" id="230819"/>
    <lineage>
        <taxon>Eukaryota</taxon>
        <taxon>Fungi</taxon>
        <taxon>Dikarya</taxon>
        <taxon>Basidiomycota</taxon>
        <taxon>Agaricomycotina</taxon>
        <taxon>Agaricomycetes</taxon>
        <taxon>Agaricomycetidae</taxon>
        <taxon>Agaricales</taxon>
        <taxon>Agaricineae</taxon>
        <taxon>Psathyrellaceae</taxon>
        <taxon>Coprinopsis</taxon>
    </lineage>
</organism>
<evidence type="ECO:0000256" key="3">
    <source>
        <dbReference type="ARBA" id="ARBA00022670"/>
    </source>
</evidence>
<feature type="transmembrane region" description="Helical" evidence="11">
    <location>
        <begin position="298"/>
        <end position="315"/>
    </location>
</feature>
<keyword evidence="6" id="KW-0256">Endoplasmic reticulum</keyword>
<dbReference type="Proteomes" id="UP000307440">
    <property type="component" value="Unassembled WGS sequence"/>
</dbReference>
<dbReference type="PANTHER" id="PTHR13046">
    <property type="entry name" value="PROTEASE U48 CAAX PRENYL PROTEASE RCE1"/>
    <property type="match status" value="1"/>
</dbReference>
<comment type="catalytic activity">
    <reaction evidence="9">
        <text>Hydrolyzes the peptide bond -P2-(S-farnesyl or geranylgeranyl)C-P1'-P2'-P3'-COOH where P1' and P2' are amino acids with aliphatic sidechains and P3' is any C-terminal residue.</text>
        <dbReference type="EC" id="3.4.26.1"/>
    </reaction>
</comment>
<dbReference type="GO" id="GO:0005789">
    <property type="term" value="C:endoplasmic reticulum membrane"/>
    <property type="evidence" value="ECO:0007669"/>
    <property type="project" value="UniProtKB-SubCell"/>
</dbReference>
<comment type="subcellular location">
    <subcellularLocation>
        <location evidence="1">Endoplasmic reticulum membrane</location>
        <topology evidence="1">Multi-pass membrane protein</topology>
    </subcellularLocation>
</comment>
<feature type="transmembrane region" description="Helical" evidence="11">
    <location>
        <begin position="17"/>
        <end position="36"/>
    </location>
</feature>
<keyword evidence="4 11" id="KW-0812">Transmembrane</keyword>
<feature type="transmembrane region" description="Helical" evidence="11">
    <location>
        <begin position="77"/>
        <end position="99"/>
    </location>
</feature>
<dbReference type="Pfam" id="PF02517">
    <property type="entry name" value="Rce1-like"/>
    <property type="match status" value="1"/>
</dbReference>
<dbReference type="GO" id="GO:0071586">
    <property type="term" value="P:CAAX-box protein processing"/>
    <property type="evidence" value="ECO:0007669"/>
    <property type="project" value="InterPro"/>
</dbReference>
<evidence type="ECO:0000259" key="12">
    <source>
        <dbReference type="Pfam" id="PF02517"/>
    </source>
</evidence>
<evidence type="ECO:0000313" key="14">
    <source>
        <dbReference type="Proteomes" id="UP000307440"/>
    </source>
</evidence>
<evidence type="ECO:0000256" key="5">
    <source>
        <dbReference type="ARBA" id="ARBA00022801"/>
    </source>
</evidence>
<dbReference type="EMBL" id="ML210252">
    <property type="protein sequence ID" value="TFK22023.1"/>
    <property type="molecule type" value="Genomic_DNA"/>
</dbReference>
<evidence type="ECO:0000256" key="9">
    <source>
        <dbReference type="ARBA" id="ARBA00047280"/>
    </source>
</evidence>
<keyword evidence="3" id="KW-0645">Protease</keyword>
<dbReference type="EC" id="3.4.26.1" evidence="10"/>
<evidence type="ECO:0000313" key="13">
    <source>
        <dbReference type="EMBL" id="TFK22023.1"/>
    </source>
</evidence>
<gene>
    <name evidence="13" type="ORF">FA15DRAFT_671975</name>
</gene>
<proteinExistence type="inferred from homology"/>
<dbReference type="GO" id="GO:0004222">
    <property type="term" value="F:metalloendopeptidase activity"/>
    <property type="evidence" value="ECO:0007669"/>
    <property type="project" value="InterPro"/>
</dbReference>
<evidence type="ECO:0000256" key="7">
    <source>
        <dbReference type="ARBA" id="ARBA00022989"/>
    </source>
</evidence>
<keyword evidence="7 11" id="KW-1133">Transmembrane helix</keyword>
<feature type="domain" description="CAAX prenyl protease 2/Lysostaphin resistance protein A-like" evidence="12">
    <location>
        <begin position="170"/>
        <end position="280"/>
    </location>
</feature>
<dbReference type="OrthoDB" id="271604at2759"/>
<keyword evidence="14" id="KW-1185">Reference proteome</keyword>
<evidence type="ECO:0000256" key="11">
    <source>
        <dbReference type="SAM" id="Phobius"/>
    </source>
</evidence>
<evidence type="ECO:0000256" key="8">
    <source>
        <dbReference type="ARBA" id="ARBA00023136"/>
    </source>
</evidence>
<reference evidence="13 14" key="1">
    <citation type="journal article" date="2019" name="Nat. Ecol. Evol.">
        <title>Megaphylogeny resolves global patterns of mushroom evolution.</title>
        <authorList>
            <person name="Varga T."/>
            <person name="Krizsan K."/>
            <person name="Foldi C."/>
            <person name="Dima B."/>
            <person name="Sanchez-Garcia M."/>
            <person name="Sanchez-Ramirez S."/>
            <person name="Szollosi G.J."/>
            <person name="Szarkandi J.G."/>
            <person name="Papp V."/>
            <person name="Albert L."/>
            <person name="Andreopoulos W."/>
            <person name="Angelini C."/>
            <person name="Antonin V."/>
            <person name="Barry K.W."/>
            <person name="Bougher N.L."/>
            <person name="Buchanan P."/>
            <person name="Buyck B."/>
            <person name="Bense V."/>
            <person name="Catcheside P."/>
            <person name="Chovatia M."/>
            <person name="Cooper J."/>
            <person name="Damon W."/>
            <person name="Desjardin D."/>
            <person name="Finy P."/>
            <person name="Geml J."/>
            <person name="Haridas S."/>
            <person name="Hughes K."/>
            <person name="Justo A."/>
            <person name="Karasinski D."/>
            <person name="Kautmanova I."/>
            <person name="Kiss B."/>
            <person name="Kocsube S."/>
            <person name="Kotiranta H."/>
            <person name="LaButti K.M."/>
            <person name="Lechner B.E."/>
            <person name="Liimatainen K."/>
            <person name="Lipzen A."/>
            <person name="Lukacs Z."/>
            <person name="Mihaltcheva S."/>
            <person name="Morgado L.N."/>
            <person name="Niskanen T."/>
            <person name="Noordeloos M.E."/>
            <person name="Ohm R.A."/>
            <person name="Ortiz-Santana B."/>
            <person name="Ovrebo C."/>
            <person name="Racz N."/>
            <person name="Riley R."/>
            <person name="Savchenko A."/>
            <person name="Shiryaev A."/>
            <person name="Soop K."/>
            <person name="Spirin V."/>
            <person name="Szebenyi C."/>
            <person name="Tomsovsky M."/>
            <person name="Tulloss R.E."/>
            <person name="Uehling J."/>
            <person name="Grigoriev I.V."/>
            <person name="Vagvolgyi C."/>
            <person name="Papp T."/>
            <person name="Martin F.M."/>
            <person name="Miettinen O."/>
            <person name="Hibbett D.S."/>
            <person name="Nagy L.G."/>
        </authorList>
    </citation>
    <scope>NUCLEOTIDE SEQUENCE [LARGE SCALE GENOMIC DNA]</scope>
    <source>
        <strain evidence="13 14">CBS 121175</strain>
    </source>
</reference>
<evidence type="ECO:0000256" key="2">
    <source>
        <dbReference type="ARBA" id="ARBA00006897"/>
    </source>
</evidence>
<protein>
    <recommendedName>
        <fullName evidence="10">intramembrane prenyl-peptidase Rce1</fullName>
        <ecNumber evidence="10">3.4.26.1</ecNumber>
    </recommendedName>
</protein>
<keyword evidence="5" id="KW-0378">Hydrolase</keyword>
<dbReference type="InterPro" id="IPR003675">
    <property type="entry name" value="Rce1/LyrA-like_dom"/>
</dbReference>
<accession>A0A5C3KQB9</accession>
<dbReference type="PANTHER" id="PTHR13046:SF0">
    <property type="entry name" value="CAAX PRENYL PROTEASE 2"/>
    <property type="match status" value="1"/>
</dbReference>
<dbReference type="STRING" id="230819.A0A5C3KQB9"/>
<feature type="transmembrane region" description="Helical" evidence="11">
    <location>
        <begin position="239"/>
        <end position="261"/>
    </location>
</feature>
<name>A0A5C3KQB9_COPMA</name>